<gene>
    <name evidence="2" type="ORF">QJS64_02500</name>
</gene>
<dbReference type="Proteomes" id="UP001239169">
    <property type="component" value="Chromosome"/>
</dbReference>
<accession>A0ABY8R3Y4</accession>
<protein>
    <recommendedName>
        <fullName evidence="4">Alpha/beta hydrolase</fullName>
    </recommendedName>
</protein>
<evidence type="ECO:0008006" key="4">
    <source>
        <dbReference type="Google" id="ProtNLM"/>
    </source>
</evidence>
<keyword evidence="1" id="KW-1133">Transmembrane helix</keyword>
<name>A0ABY8R3Y4_PARBF</name>
<dbReference type="InterPro" id="IPR029058">
    <property type="entry name" value="AB_hydrolase_fold"/>
</dbReference>
<dbReference type="SUPFAM" id="SSF53474">
    <property type="entry name" value="alpha/beta-Hydrolases"/>
    <property type="match status" value="1"/>
</dbReference>
<keyword evidence="1" id="KW-0472">Membrane</keyword>
<dbReference type="EMBL" id="CP124685">
    <property type="protein sequence ID" value="WGX76249.1"/>
    <property type="molecule type" value="Genomic_DNA"/>
</dbReference>
<keyword evidence="3" id="KW-1185">Reference proteome</keyword>
<evidence type="ECO:0000313" key="2">
    <source>
        <dbReference type="EMBL" id="WGX76249.1"/>
    </source>
</evidence>
<sequence>MNSFKLKSSYTNSFYDIDLYIPKESNDTALPLIIVLDGGNNFDIVKSCVKQQGQLYIKTGVKNSIVLGISHEEHEKKKKDLQILLLLLKIMYFLIKINLQFLII</sequence>
<evidence type="ECO:0000256" key="1">
    <source>
        <dbReference type="SAM" id="Phobius"/>
    </source>
</evidence>
<dbReference type="Gene3D" id="3.40.50.1820">
    <property type="entry name" value="alpha/beta hydrolase"/>
    <property type="match status" value="1"/>
</dbReference>
<evidence type="ECO:0000313" key="3">
    <source>
        <dbReference type="Proteomes" id="UP001239169"/>
    </source>
</evidence>
<reference evidence="2 3" key="1">
    <citation type="submission" date="2023-04" db="EMBL/GenBank/DDBJ databases">
        <title>Bacteria Genome Submission.</title>
        <authorList>
            <person name="Isaac P."/>
        </authorList>
    </citation>
    <scope>NUCLEOTIDE SEQUENCE [LARGE SCALE GENOMIC DNA]</scope>
    <source>
        <strain evidence="2 3">SampleS7P1</strain>
    </source>
</reference>
<feature type="transmembrane region" description="Helical" evidence="1">
    <location>
        <begin position="83"/>
        <end position="103"/>
    </location>
</feature>
<keyword evidence="1" id="KW-0812">Transmembrane</keyword>
<organism evidence="2 3">
    <name type="scientific">Paraclostridium bifermentans</name>
    <name type="common">Clostridium bifermentans</name>
    <dbReference type="NCBI Taxonomy" id="1490"/>
    <lineage>
        <taxon>Bacteria</taxon>
        <taxon>Bacillati</taxon>
        <taxon>Bacillota</taxon>
        <taxon>Clostridia</taxon>
        <taxon>Peptostreptococcales</taxon>
        <taxon>Peptostreptococcaceae</taxon>
        <taxon>Paraclostridium</taxon>
    </lineage>
</organism>
<proteinExistence type="predicted"/>